<keyword evidence="7" id="KW-0573">Peptidoglycan synthesis</keyword>
<evidence type="ECO:0000256" key="7">
    <source>
        <dbReference type="ARBA" id="ARBA00022984"/>
    </source>
</evidence>
<dbReference type="InterPro" id="IPR050515">
    <property type="entry name" value="Beta-lactam/transpept"/>
</dbReference>
<protein>
    <submittedName>
        <fullName evidence="13">Peptidoglycan glycosyltransferase</fullName>
    </submittedName>
</protein>
<dbReference type="InterPro" id="IPR001460">
    <property type="entry name" value="PCN-bd_Tpept"/>
</dbReference>
<dbReference type="PANTHER" id="PTHR30627">
    <property type="entry name" value="PEPTIDOGLYCAN D,D-TRANSPEPTIDASE"/>
    <property type="match status" value="1"/>
</dbReference>
<organism evidence="13 14">
    <name type="scientific">Candidatus Weimeria bifida</name>
    <dbReference type="NCBI Taxonomy" id="2599074"/>
    <lineage>
        <taxon>Bacteria</taxon>
        <taxon>Bacillati</taxon>
        <taxon>Bacillota</taxon>
        <taxon>Clostridia</taxon>
        <taxon>Lachnospirales</taxon>
        <taxon>Lachnospiraceae</taxon>
        <taxon>Candidatus Weimeria</taxon>
    </lineage>
</organism>
<dbReference type="InterPro" id="IPR036138">
    <property type="entry name" value="PBP_dimer_sf"/>
</dbReference>
<dbReference type="Proteomes" id="UP000460257">
    <property type="component" value="Unassembled WGS sequence"/>
</dbReference>
<dbReference type="SUPFAM" id="SSF56519">
    <property type="entry name" value="Penicillin binding protein dimerisation domain"/>
    <property type="match status" value="1"/>
</dbReference>
<sequence>MIILICRLFYLQIIRGSSYRSNYNLKIERTEPVNAARGNIYDRKGRLLAYNDLAYTVTLSDAVTYTKQKDHYKKLNAVIYNLIKNIEKNGDTIDTDFGIVRSSDGKLSFRDSGSAVDRFRADVFGEARVSDLNYDSKLHYNKAQATPKQIMDYLYSRHMFYVSSSYSDEMRFKIAVIRYKIWLNRYQQYMSTPIAYNVSDKTVVYVKENSDQLPGADIRDDTVRKYSDPEAFASIIGYTGTISSEEYAKKHKKDSTVTINDQVGKSGIEKVMESYLAGKKGYRKIYANSQGKALSVTDEKKPVSGDNVYLSIDKSLQKKTYTLLEKEIAGILNSKIVNTKEYHLPADGSGANVVVPVYDVYYSFVKNDLIDIDKMAEKGATDIEHQVSDAFNKHQESAISFVKDSILSANAPAYGSLSEEGQEYSTYIIKTLREDKILSSKSKAADDPYYKQWSDEKISVYTYLKYCLSKGWIDYTKFSMNQTFVDSSELYKSLTDYIVNDVMKSDGFKKIIFHYALLNDEISGSSLCAILYDQGVLKKDQATRDALLSGRLAAFSFVKDKINKLQLTPGMLGLEPSSGSSVMMDAKTGRILALVSYPGYDNNKLANNVDNSYYSYLLQNTSNPLYNFATQQRTAPGSTFKLVSSTAGLSEGVISTASTITDKGVFEKVSNKPKCWIYPGTHGTINVSEAIRDSCNYFFYEVGWRLAGGDNNYVDSRGIKRIRKYASLYGLGEKTGVEIQENKSHIATEFPVMAAIGQSDHNYTTVALARYVTAVASSGNVYKLTLLDHVESPDGKTIKTYKPKLKRKITSLNSSGWAAIHSGMKMVVENLDSFNGFPIEVAGKTGTAQQSGHANHALFIGYAPYSDPKVTIATRIAYGYTSHNAAAISKDILGCYFHVKSSEDRLKADAGEITSNGAVTD</sequence>
<feature type="domain" description="Penicillin-binding protein transpeptidase" evidence="11">
    <location>
        <begin position="579"/>
        <end position="893"/>
    </location>
</feature>
<dbReference type="Gene3D" id="3.40.710.10">
    <property type="entry name" value="DD-peptidase/beta-lactamase superfamily"/>
    <property type="match status" value="1"/>
</dbReference>
<evidence type="ECO:0000256" key="6">
    <source>
        <dbReference type="ARBA" id="ARBA00022960"/>
    </source>
</evidence>
<proteinExistence type="inferred from homology"/>
<accession>A0A6N7IYG3</accession>
<dbReference type="SUPFAM" id="SSF56601">
    <property type="entry name" value="beta-lactamase/transpeptidase-like"/>
    <property type="match status" value="1"/>
</dbReference>
<dbReference type="Pfam" id="PF03717">
    <property type="entry name" value="PBP_dimer"/>
    <property type="match status" value="1"/>
</dbReference>
<feature type="domain" description="Penicillin-binding protein dimerisation" evidence="12">
    <location>
        <begin position="33"/>
        <end position="296"/>
    </location>
</feature>
<gene>
    <name evidence="13" type="ORF">FRC54_01415</name>
</gene>
<keyword evidence="9" id="KW-0472">Membrane</keyword>
<reference evidence="13" key="1">
    <citation type="journal article" date="2020" name="Appl. Environ. Microbiol.">
        <title>Medium-Chain Fatty Acid Synthesis by 'Candidatus Weimeria bifida' gen. nov., sp. nov., and 'Candidatus Pseudoramibacter fermentans' sp. nov.</title>
        <authorList>
            <person name="Scarborough M.J."/>
            <person name="Myers K.S."/>
            <person name="Donohue T.J."/>
            <person name="Noguera D.R."/>
        </authorList>
    </citation>
    <scope>NUCLEOTIDE SEQUENCE</scope>
    <source>
        <strain evidence="13">LCO1.1</strain>
    </source>
</reference>
<comment type="subcellular location">
    <subcellularLocation>
        <location evidence="2">Cell membrane</location>
    </subcellularLocation>
    <subcellularLocation>
        <location evidence="1">Membrane</location>
        <topology evidence="1">Single-pass membrane protein</topology>
    </subcellularLocation>
</comment>
<evidence type="ECO:0000256" key="10">
    <source>
        <dbReference type="ARBA" id="ARBA00023316"/>
    </source>
</evidence>
<dbReference type="Gene3D" id="3.90.1310.10">
    <property type="entry name" value="Penicillin-binding protein 2a (Domain 2)"/>
    <property type="match status" value="1"/>
</dbReference>
<keyword evidence="4" id="KW-1003">Cell membrane</keyword>
<evidence type="ECO:0000256" key="9">
    <source>
        <dbReference type="ARBA" id="ARBA00023136"/>
    </source>
</evidence>
<dbReference type="GO" id="GO:0016740">
    <property type="term" value="F:transferase activity"/>
    <property type="evidence" value="ECO:0007669"/>
    <property type="project" value="UniProtKB-KW"/>
</dbReference>
<dbReference type="GO" id="GO:0005886">
    <property type="term" value="C:plasma membrane"/>
    <property type="evidence" value="ECO:0007669"/>
    <property type="project" value="UniProtKB-SubCell"/>
</dbReference>
<keyword evidence="8" id="KW-1133">Transmembrane helix</keyword>
<evidence type="ECO:0000256" key="1">
    <source>
        <dbReference type="ARBA" id="ARBA00004167"/>
    </source>
</evidence>
<evidence type="ECO:0000259" key="12">
    <source>
        <dbReference type="Pfam" id="PF03717"/>
    </source>
</evidence>
<evidence type="ECO:0000256" key="2">
    <source>
        <dbReference type="ARBA" id="ARBA00004236"/>
    </source>
</evidence>
<dbReference type="GO" id="GO:0008658">
    <property type="term" value="F:penicillin binding"/>
    <property type="evidence" value="ECO:0007669"/>
    <property type="project" value="InterPro"/>
</dbReference>
<keyword evidence="6" id="KW-0133">Cell shape</keyword>
<dbReference type="Gene3D" id="1.10.10.1230">
    <property type="entry name" value="Penicillin-binding protein, N-terminal non-catalytic domain, head sub-domain"/>
    <property type="match status" value="1"/>
</dbReference>
<dbReference type="GO" id="GO:0008360">
    <property type="term" value="P:regulation of cell shape"/>
    <property type="evidence" value="ECO:0007669"/>
    <property type="project" value="UniProtKB-KW"/>
</dbReference>
<evidence type="ECO:0000313" key="14">
    <source>
        <dbReference type="Proteomes" id="UP000460257"/>
    </source>
</evidence>
<dbReference type="GO" id="GO:0009252">
    <property type="term" value="P:peptidoglycan biosynthetic process"/>
    <property type="evidence" value="ECO:0007669"/>
    <property type="project" value="UniProtKB-KW"/>
</dbReference>
<evidence type="ECO:0000256" key="3">
    <source>
        <dbReference type="ARBA" id="ARBA00007171"/>
    </source>
</evidence>
<dbReference type="PANTHER" id="PTHR30627:SF2">
    <property type="entry name" value="PEPTIDOGLYCAN D,D-TRANSPEPTIDASE MRDA"/>
    <property type="match status" value="1"/>
</dbReference>
<dbReference type="InterPro" id="IPR012338">
    <property type="entry name" value="Beta-lactam/transpept-like"/>
</dbReference>
<dbReference type="GO" id="GO:0071555">
    <property type="term" value="P:cell wall organization"/>
    <property type="evidence" value="ECO:0007669"/>
    <property type="project" value="UniProtKB-KW"/>
</dbReference>
<keyword evidence="14" id="KW-1185">Reference proteome</keyword>
<evidence type="ECO:0000256" key="5">
    <source>
        <dbReference type="ARBA" id="ARBA00022692"/>
    </source>
</evidence>
<dbReference type="InterPro" id="IPR005311">
    <property type="entry name" value="PBP_dimer"/>
</dbReference>
<comment type="caution">
    <text evidence="13">The sequence shown here is derived from an EMBL/GenBank/DDBJ whole genome shotgun (WGS) entry which is preliminary data.</text>
</comment>
<name>A0A6N7IYG3_9FIRM</name>
<comment type="similarity">
    <text evidence="3">Belongs to the transpeptidase family.</text>
</comment>
<evidence type="ECO:0000259" key="11">
    <source>
        <dbReference type="Pfam" id="PF00905"/>
    </source>
</evidence>
<dbReference type="AlphaFoldDB" id="A0A6N7IYG3"/>
<keyword evidence="5" id="KW-0812">Transmembrane</keyword>
<dbReference type="GO" id="GO:0071972">
    <property type="term" value="F:peptidoglycan L,D-transpeptidase activity"/>
    <property type="evidence" value="ECO:0007669"/>
    <property type="project" value="TreeGrafter"/>
</dbReference>
<evidence type="ECO:0000256" key="8">
    <source>
        <dbReference type="ARBA" id="ARBA00022989"/>
    </source>
</evidence>
<evidence type="ECO:0000256" key="4">
    <source>
        <dbReference type="ARBA" id="ARBA00022475"/>
    </source>
</evidence>
<dbReference type="EMBL" id="VOGC01000002">
    <property type="protein sequence ID" value="MQN00646.1"/>
    <property type="molecule type" value="Genomic_DNA"/>
</dbReference>
<dbReference type="Pfam" id="PF00905">
    <property type="entry name" value="Transpeptidase"/>
    <property type="match status" value="1"/>
</dbReference>
<evidence type="ECO:0000313" key="13">
    <source>
        <dbReference type="EMBL" id="MQN00646.1"/>
    </source>
</evidence>
<keyword evidence="10" id="KW-0961">Cell wall biogenesis/degradation</keyword>